<dbReference type="EMBL" id="JABFAA010000010">
    <property type="protein sequence ID" value="MBA0695066.1"/>
    <property type="molecule type" value="Genomic_DNA"/>
</dbReference>
<sequence>MVATSGGQKVVIIPHSAGALFFLHFMKWVEAPPPIGGGGGPYWCSKHIKAVVNIAAPFLGVPKAIPLFLSAESKDISLVRAIAPGFLENDIFQPQMLQHVMRLSHSWDSTVSMIPRGGDTIWGSLDWSPEEGYSCDQKREMKNSTRVTNPARAKSAISLTRSANFGRIVSFGKDVAEAPSNDIDRIDFKGAVKGHRAENRTCRDLWAEYHGMGFEGTKAVADYKTYTAESIVELLHF</sequence>
<dbReference type="Gene3D" id="3.40.50.1820">
    <property type="entry name" value="alpha/beta hydrolase"/>
    <property type="match status" value="1"/>
</dbReference>
<evidence type="ECO:0000313" key="2">
    <source>
        <dbReference type="Proteomes" id="UP000593577"/>
    </source>
</evidence>
<dbReference type="PANTHER" id="PTHR11440">
    <property type="entry name" value="LECITHIN-CHOLESTEROL ACYLTRANSFERASE-RELATED"/>
    <property type="match status" value="1"/>
</dbReference>
<feature type="non-terminal residue" evidence="1">
    <location>
        <position position="1"/>
    </location>
</feature>
<dbReference type="SUPFAM" id="SSF53474">
    <property type="entry name" value="alpha/beta-Hydrolases"/>
    <property type="match status" value="1"/>
</dbReference>
<reference evidence="1 2" key="1">
    <citation type="journal article" date="2019" name="Genome Biol. Evol.">
        <title>Insights into the evolution of the New World diploid cottons (Gossypium, subgenus Houzingenia) based on genome sequencing.</title>
        <authorList>
            <person name="Grover C.E."/>
            <person name="Arick M.A. 2nd"/>
            <person name="Thrash A."/>
            <person name="Conover J.L."/>
            <person name="Sanders W.S."/>
            <person name="Peterson D.G."/>
            <person name="Frelichowski J.E."/>
            <person name="Scheffler J.A."/>
            <person name="Scheffler B.E."/>
            <person name="Wendel J.F."/>
        </authorList>
    </citation>
    <scope>NUCLEOTIDE SEQUENCE [LARGE SCALE GENOMIC DNA]</scope>
    <source>
        <strain evidence="1">185</strain>
        <tissue evidence="1">Leaf</tissue>
    </source>
</reference>
<keyword evidence="2" id="KW-1185">Reference proteome</keyword>
<dbReference type="Pfam" id="PF02450">
    <property type="entry name" value="LCAT"/>
    <property type="match status" value="1"/>
</dbReference>
<dbReference type="GO" id="GO:0006629">
    <property type="term" value="P:lipid metabolic process"/>
    <property type="evidence" value="ECO:0007669"/>
    <property type="project" value="InterPro"/>
</dbReference>
<organism evidence="1 2">
    <name type="scientific">Gossypium aridum</name>
    <name type="common">American cotton</name>
    <name type="synonym">Erioxylum aridum</name>
    <dbReference type="NCBI Taxonomy" id="34290"/>
    <lineage>
        <taxon>Eukaryota</taxon>
        <taxon>Viridiplantae</taxon>
        <taxon>Streptophyta</taxon>
        <taxon>Embryophyta</taxon>
        <taxon>Tracheophyta</taxon>
        <taxon>Spermatophyta</taxon>
        <taxon>Magnoliopsida</taxon>
        <taxon>eudicotyledons</taxon>
        <taxon>Gunneridae</taxon>
        <taxon>Pentapetalae</taxon>
        <taxon>rosids</taxon>
        <taxon>malvids</taxon>
        <taxon>Malvales</taxon>
        <taxon>Malvaceae</taxon>
        <taxon>Malvoideae</taxon>
        <taxon>Gossypium</taxon>
    </lineage>
</organism>
<dbReference type="GO" id="GO:0008374">
    <property type="term" value="F:O-acyltransferase activity"/>
    <property type="evidence" value="ECO:0007669"/>
    <property type="project" value="InterPro"/>
</dbReference>
<gene>
    <name evidence="1" type="ORF">Goari_005302</name>
</gene>
<proteinExistence type="predicted"/>
<comment type="caution">
    <text evidence="1">The sequence shown here is derived from an EMBL/GenBank/DDBJ whole genome shotgun (WGS) entry which is preliminary data.</text>
</comment>
<protein>
    <submittedName>
        <fullName evidence="1">Uncharacterized protein</fullName>
    </submittedName>
</protein>
<dbReference type="Proteomes" id="UP000593577">
    <property type="component" value="Unassembled WGS sequence"/>
</dbReference>
<dbReference type="InterPro" id="IPR003386">
    <property type="entry name" value="LACT/PDAT_acylTrfase"/>
</dbReference>
<evidence type="ECO:0000313" key="1">
    <source>
        <dbReference type="EMBL" id="MBA0695066.1"/>
    </source>
</evidence>
<dbReference type="AlphaFoldDB" id="A0A7J8Y651"/>
<name>A0A7J8Y651_GOSAI</name>
<accession>A0A7J8Y651</accession>
<dbReference type="InterPro" id="IPR029058">
    <property type="entry name" value="AB_hydrolase_fold"/>
</dbReference>